<reference evidence="1 2" key="1">
    <citation type="journal article" date="2016" name="Nat. Commun.">
        <title>Thousands of microbial genomes shed light on interconnected biogeochemical processes in an aquifer system.</title>
        <authorList>
            <person name="Anantharaman K."/>
            <person name="Brown C.T."/>
            <person name="Hug L.A."/>
            <person name="Sharon I."/>
            <person name="Castelle C.J."/>
            <person name="Probst A.J."/>
            <person name="Thomas B.C."/>
            <person name="Singh A."/>
            <person name="Wilkins M.J."/>
            <person name="Karaoz U."/>
            <person name="Brodie E.L."/>
            <person name="Williams K.H."/>
            <person name="Hubbard S.S."/>
            <person name="Banfield J.F."/>
        </authorList>
    </citation>
    <scope>NUCLEOTIDE SEQUENCE [LARGE SCALE GENOMIC DNA]</scope>
</reference>
<dbReference type="AlphaFoldDB" id="A0A1F8AQP5"/>
<name>A0A1F8AQP5_9BACT</name>
<evidence type="ECO:0000313" key="1">
    <source>
        <dbReference type="EMBL" id="OGM54093.1"/>
    </source>
</evidence>
<gene>
    <name evidence="1" type="ORF">A3E44_02715</name>
</gene>
<evidence type="ECO:0000313" key="2">
    <source>
        <dbReference type="Proteomes" id="UP000178603"/>
    </source>
</evidence>
<protein>
    <submittedName>
        <fullName evidence="1">Uncharacterized protein</fullName>
    </submittedName>
</protein>
<comment type="caution">
    <text evidence="1">The sequence shown here is derived from an EMBL/GenBank/DDBJ whole genome shotgun (WGS) entry which is preliminary data.</text>
</comment>
<organism evidence="1 2">
    <name type="scientific">Candidatus Woesebacteria bacterium RIFCSPHIGHO2_12_FULL_41_24</name>
    <dbReference type="NCBI Taxonomy" id="1802510"/>
    <lineage>
        <taxon>Bacteria</taxon>
        <taxon>Candidatus Woeseibacteriota</taxon>
    </lineage>
</organism>
<dbReference type="EMBL" id="MGGW01000018">
    <property type="protein sequence ID" value="OGM54093.1"/>
    <property type="molecule type" value="Genomic_DNA"/>
</dbReference>
<sequence length="279" mass="30780">MLEIDTQTNQVMTGEFFGGRKVSVQGIARLSRRRFVGLTLATVLAAACTPNPEQIPPRTQEYLDYVRTHVVELANGELVPNINFGEERFTALDIAIDKPIANIVSTQAEPTVYIPPDDPNDIFQTFNQALNLSGAWILSEYVLNNSRGKLTFYGNKKIISLTLNPGVIGELYTWIKTVPQIEPHLYKGIIDQHILLGSFDVNPLYPEVKQSVTGTNDRASGVKTSFTAINLKVQTGEFNGPDNALVTELMNGILTGMRRLEQEILANSISTAYSLAARP</sequence>
<accession>A0A1F8AQP5</accession>
<proteinExistence type="predicted"/>
<dbReference type="Proteomes" id="UP000178603">
    <property type="component" value="Unassembled WGS sequence"/>
</dbReference>